<dbReference type="EMBL" id="JBJHZY010000002">
    <property type="protein sequence ID" value="MFL0268763.1"/>
    <property type="molecule type" value="Genomic_DNA"/>
</dbReference>
<keyword evidence="1" id="KW-0812">Transmembrane</keyword>
<organism evidence="2 3">
    <name type="scientific">Candidatus Clostridium radicumherbarum</name>
    <dbReference type="NCBI Taxonomy" id="3381662"/>
    <lineage>
        <taxon>Bacteria</taxon>
        <taxon>Bacillati</taxon>
        <taxon>Bacillota</taxon>
        <taxon>Clostridia</taxon>
        <taxon>Eubacteriales</taxon>
        <taxon>Clostridiaceae</taxon>
        <taxon>Clostridium</taxon>
    </lineage>
</organism>
<keyword evidence="3" id="KW-1185">Reference proteome</keyword>
<reference evidence="2 3" key="1">
    <citation type="submission" date="2024-11" db="EMBL/GenBank/DDBJ databases">
        <authorList>
            <person name="Heng Y.C."/>
            <person name="Lim A.C.H."/>
            <person name="Lee J.K.Y."/>
            <person name="Kittelmann S."/>
        </authorList>
    </citation>
    <scope>NUCLEOTIDE SEQUENCE [LARGE SCALE GENOMIC DNA]</scope>
    <source>
        <strain evidence="2 3">WILCCON 0202</strain>
    </source>
</reference>
<name>A0ABW8TVJ2_9CLOT</name>
<proteinExistence type="predicted"/>
<accession>A0ABW8TVJ2</accession>
<keyword evidence="1" id="KW-1133">Transmembrane helix</keyword>
<gene>
    <name evidence="2" type="ORF">ACJDUH_11735</name>
</gene>
<dbReference type="PANTHER" id="PTHR40078:SF1">
    <property type="entry name" value="INTEGRAL MEMBRANE PROTEIN"/>
    <property type="match status" value="1"/>
</dbReference>
<feature type="transmembrane region" description="Helical" evidence="1">
    <location>
        <begin position="177"/>
        <end position="197"/>
    </location>
</feature>
<protein>
    <submittedName>
        <fullName evidence="2">YitT family protein</fullName>
    </submittedName>
</protein>
<feature type="transmembrane region" description="Helical" evidence="1">
    <location>
        <begin position="7"/>
        <end position="28"/>
    </location>
</feature>
<evidence type="ECO:0000313" key="3">
    <source>
        <dbReference type="Proteomes" id="UP001623661"/>
    </source>
</evidence>
<dbReference type="PANTHER" id="PTHR40078">
    <property type="entry name" value="INTEGRAL MEMBRANE PROTEIN-RELATED"/>
    <property type="match status" value="1"/>
</dbReference>
<dbReference type="RefSeq" id="WP_406765388.1">
    <property type="nucleotide sequence ID" value="NZ_JBJHZY010000002.1"/>
</dbReference>
<keyword evidence="1" id="KW-0472">Membrane</keyword>
<feature type="transmembrane region" description="Helical" evidence="1">
    <location>
        <begin position="48"/>
        <end position="70"/>
    </location>
</feature>
<dbReference type="Pfam" id="PF19700">
    <property type="entry name" value="DUF6198"/>
    <property type="match status" value="1"/>
</dbReference>
<comment type="caution">
    <text evidence="2">The sequence shown here is derived from an EMBL/GenBank/DDBJ whole genome shotgun (WGS) entry which is preliminary data.</text>
</comment>
<dbReference type="InterPro" id="IPR038750">
    <property type="entry name" value="YczE/YyaS-like"/>
</dbReference>
<evidence type="ECO:0000313" key="2">
    <source>
        <dbReference type="EMBL" id="MFL0268763.1"/>
    </source>
</evidence>
<feature type="transmembrane region" description="Helical" evidence="1">
    <location>
        <begin position="109"/>
        <end position="131"/>
    </location>
</feature>
<dbReference type="Proteomes" id="UP001623661">
    <property type="component" value="Unassembled WGS sequence"/>
</dbReference>
<sequence>MNVRKLCITFSVVLISILLTGIGVAIFVECGLGSDTLTVLLQGLHKSFNISFGTASRICNSILLLLALLISRKKIGLTTVIFTLTVGYAIDFVYPFIQSLVIPTYTFIMKIGMILIAQLCFALCYSILIQYQKGMHSIDAIIYFFVNKFKVPYILGRTIIDITFTISGLLLGGVAGIGTIIACCTTGIMVDCFLIVVRYKRMPYNSSI</sequence>
<feature type="transmembrane region" description="Helical" evidence="1">
    <location>
        <begin position="77"/>
        <end position="97"/>
    </location>
</feature>
<evidence type="ECO:0000256" key="1">
    <source>
        <dbReference type="SAM" id="Phobius"/>
    </source>
</evidence>